<accession>A0A7V5NXA9</accession>
<sequence length="295" mass="33020">DTGLGWHEAKQVWNQVFEKQMNGAQVKKVICTHLHPDHAGLAGWICRKFDAPLLMSRAEYFLCRVLAADTGKPAPREGIRFYTRAGLNDEQIENYKSRFGGFGKAISPMPDGYFRLKDGDTVMIDGRDWQVIIGTGHSPEHVCLFNPELNLVLSGDQILPSISSNVGVWPTEPEANPVEDWIASCERFIKALPKDVLVLPAHGIPFVGAHARLKKLIHHHERSLSRLLAFCQTPRGVIETFPILFKRKIGDGTRLMAVGEAIGHLNCLMQRGQMRRSLNEKGQYLYQSIKTGQTG</sequence>
<dbReference type="PANTHER" id="PTHR23131">
    <property type="entry name" value="ENDORIBONUCLEASE LACTB2"/>
    <property type="match status" value="1"/>
</dbReference>
<evidence type="ECO:0000259" key="1">
    <source>
        <dbReference type="SMART" id="SM00849"/>
    </source>
</evidence>
<dbReference type="SUPFAM" id="SSF56281">
    <property type="entry name" value="Metallo-hydrolase/oxidoreductase"/>
    <property type="match status" value="1"/>
</dbReference>
<dbReference type="EMBL" id="DROP01000207">
    <property type="protein sequence ID" value="HHI88912.1"/>
    <property type="molecule type" value="Genomic_DNA"/>
</dbReference>
<organism evidence="2">
    <name type="scientific">Hellea balneolensis</name>
    <dbReference type="NCBI Taxonomy" id="287478"/>
    <lineage>
        <taxon>Bacteria</taxon>
        <taxon>Pseudomonadati</taxon>
        <taxon>Pseudomonadota</taxon>
        <taxon>Alphaproteobacteria</taxon>
        <taxon>Maricaulales</taxon>
        <taxon>Robiginitomaculaceae</taxon>
        <taxon>Hellea</taxon>
    </lineage>
</organism>
<feature type="non-terminal residue" evidence="2">
    <location>
        <position position="1"/>
    </location>
</feature>
<dbReference type="InterPro" id="IPR036866">
    <property type="entry name" value="RibonucZ/Hydroxyglut_hydro"/>
</dbReference>
<dbReference type="Pfam" id="PF21221">
    <property type="entry name" value="B_lactamase-like_C"/>
    <property type="match status" value="1"/>
</dbReference>
<dbReference type="InterPro" id="IPR001279">
    <property type="entry name" value="Metallo-B-lactamas"/>
</dbReference>
<proteinExistence type="predicted"/>
<dbReference type="InterPro" id="IPR036388">
    <property type="entry name" value="WH-like_DNA-bd_sf"/>
</dbReference>
<gene>
    <name evidence="2" type="ORF">ENK01_03070</name>
</gene>
<dbReference type="SMART" id="SM00849">
    <property type="entry name" value="Lactamase_B"/>
    <property type="match status" value="1"/>
</dbReference>
<dbReference type="PANTHER" id="PTHR23131:SF4">
    <property type="entry name" value="METALLO-BETA-LACTAMASE SUPERFAMILY POTEIN"/>
    <property type="match status" value="1"/>
</dbReference>
<dbReference type="Gene3D" id="1.10.10.10">
    <property type="entry name" value="Winged helix-like DNA-binding domain superfamily/Winged helix DNA-binding domain"/>
    <property type="match status" value="1"/>
</dbReference>
<dbReference type="InterPro" id="IPR050662">
    <property type="entry name" value="Sec-metab_biosynth-thioest"/>
</dbReference>
<comment type="caution">
    <text evidence="2">The sequence shown here is derived from an EMBL/GenBank/DDBJ whole genome shotgun (WGS) entry which is preliminary data.</text>
</comment>
<dbReference type="InterPro" id="IPR048933">
    <property type="entry name" value="B_lactamase-like_C"/>
</dbReference>
<protein>
    <submittedName>
        <fullName evidence="2">MBL fold metallo-hydrolase</fullName>
    </submittedName>
</protein>
<name>A0A7V5NXA9_9PROT</name>
<dbReference type="Gene3D" id="3.60.15.10">
    <property type="entry name" value="Ribonuclease Z/Hydroxyacylglutathione hydrolase-like"/>
    <property type="match status" value="1"/>
</dbReference>
<feature type="domain" description="Metallo-beta-lactamase" evidence="1">
    <location>
        <begin position="20"/>
        <end position="202"/>
    </location>
</feature>
<reference evidence="2" key="1">
    <citation type="journal article" date="2020" name="mSystems">
        <title>Genome- and Community-Level Interaction Insights into Carbon Utilization and Element Cycling Functions of Hydrothermarchaeota in Hydrothermal Sediment.</title>
        <authorList>
            <person name="Zhou Z."/>
            <person name="Liu Y."/>
            <person name="Xu W."/>
            <person name="Pan J."/>
            <person name="Luo Z.H."/>
            <person name="Li M."/>
        </authorList>
    </citation>
    <scope>NUCLEOTIDE SEQUENCE [LARGE SCALE GENOMIC DNA]</scope>
    <source>
        <strain evidence="2">HyVt-538</strain>
    </source>
</reference>
<dbReference type="Proteomes" id="UP000885806">
    <property type="component" value="Unassembled WGS sequence"/>
</dbReference>
<dbReference type="Pfam" id="PF00753">
    <property type="entry name" value="Lactamase_B"/>
    <property type="match status" value="1"/>
</dbReference>
<evidence type="ECO:0000313" key="2">
    <source>
        <dbReference type="EMBL" id="HHI88912.1"/>
    </source>
</evidence>
<dbReference type="AlphaFoldDB" id="A0A7V5NXA9"/>